<dbReference type="SUPFAM" id="SSF54695">
    <property type="entry name" value="POZ domain"/>
    <property type="match status" value="1"/>
</dbReference>
<protein>
    <recommendedName>
        <fullName evidence="4">SKP1-like protein</fullName>
    </recommendedName>
</protein>
<comment type="similarity">
    <text evidence="2 4">Belongs to the SKP1 family.</text>
</comment>
<reference evidence="7" key="1">
    <citation type="submission" date="2023-02" db="EMBL/GenBank/DDBJ databases">
        <title>Genome of toxic invasive species Heracleum sosnowskyi carries increased number of genes despite the absence of recent whole-genome duplications.</title>
        <authorList>
            <person name="Schelkunov M."/>
            <person name="Shtratnikova V."/>
            <person name="Makarenko M."/>
            <person name="Klepikova A."/>
            <person name="Omelchenko D."/>
            <person name="Novikova G."/>
            <person name="Obukhova E."/>
            <person name="Bogdanov V."/>
            <person name="Penin A."/>
            <person name="Logacheva M."/>
        </authorList>
    </citation>
    <scope>NUCLEOTIDE SEQUENCE</scope>
    <source>
        <strain evidence="7">Hsosn_3</strain>
        <tissue evidence="7">Leaf</tissue>
    </source>
</reference>
<dbReference type="InterPro" id="IPR001232">
    <property type="entry name" value="SKP1-like"/>
</dbReference>
<name>A0AAD8H3Y5_9APIA</name>
<dbReference type="GO" id="GO:0016567">
    <property type="term" value="P:protein ubiquitination"/>
    <property type="evidence" value="ECO:0007669"/>
    <property type="project" value="UniProtKB-UniRule"/>
</dbReference>
<dbReference type="Proteomes" id="UP001237642">
    <property type="component" value="Unassembled WGS sequence"/>
</dbReference>
<dbReference type="PIRSF" id="PIRSF028729">
    <property type="entry name" value="E3_ubiquit_lig_SCF_Skp"/>
    <property type="match status" value="1"/>
</dbReference>
<dbReference type="Gene3D" id="3.30.710.10">
    <property type="entry name" value="Potassium Channel Kv1.1, Chain A"/>
    <property type="match status" value="1"/>
</dbReference>
<organism evidence="7 8">
    <name type="scientific">Heracleum sosnowskyi</name>
    <dbReference type="NCBI Taxonomy" id="360622"/>
    <lineage>
        <taxon>Eukaryota</taxon>
        <taxon>Viridiplantae</taxon>
        <taxon>Streptophyta</taxon>
        <taxon>Embryophyta</taxon>
        <taxon>Tracheophyta</taxon>
        <taxon>Spermatophyta</taxon>
        <taxon>Magnoliopsida</taxon>
        <taxon>eudicotyledons</taxon>
        <taxon>Gunneridae</taxon>
        <taxon>Pentapetalae</taxon>
        <taxon>asterids</taxon>
        <taxon>campanulids</taxon>
        <taxon>Apiales</taxon>
        <taxon>Apiaceae</taxon>
        <taxon>Apioideae</taxon>
        <taxon>apioid superclade</taxon>
        <taxon>Tordylieae</taxon>
        <taxon>Tordyliinae</taxon>
        <taxon>Heracleum</taxon>
    </lineage>
</organism>
<dbReference type="GO" id="GO:0009867">
    <property type="term" value="P:jasmonic acid mediated signaling pathway"/>
    <property type="evidence" value="ECO:0007669"/>
    <property type="project" value="UniProtKB-ARBA"/>
</dbReference>
<dbReference type="SUPFAM" id="SSF81382">
    <property type="entry name" value="Skp1 dimerisation domain-like"/>
    <property type="match status" value="1"/>
</dbReference>
<feature type="domain" description="SKP1 component POZ" evidence="6">
    <location>
        <begin position="7"/>
        <end position="64"/>
    </location>
</feature>
<dbReference type="EMBL" id="JAUIZM010000010">
    <property type="protein sequence ID" value="KAK1360622.1"/>
    <property type="molecule type" value="Genomic_DNA"/>
</dbReference>
<feature type="domain" description="SKP1 component dimerisation" evidence="5">
    <location>
        <begin position="107"/>
        <end position="153"/>
    </location>
</feature>
<dbReference type="GO" id="GO:0006511">
    <property type="term" value="P:ubiquitin-dependent protein catabolic process"/>
    <property type="evidence" value="ECO:0007669"/>
    <property type="project" value="InterPro"/>
</dbReference>
<dbReference type="SMART" id="SM00512">
    <property type="entry name" value="Skp1"/>
    <property type="match status" value="1"/>
</dbReference>
<comment type="subunit">
    <text evidence="4">Part of a SCF (SKP1-cullin-F-box) protein ligase complex.</text>
</comment>
<comment type="pathway">
    <text evidence="1 4">Protein modification; protein ubiquitination.</text>
</comment>
<dbReference type="InterPro" id="IPR011333">
    <property type="entry name" value="SKP1/BTB/POZ_sf"/>
</dbReference>
<evidence type="ECO:0000313" key="8">
    <source>
        <dbReference type="Proteomes" id="UP001237642"/>
    </source>
</evidence>
<dbReference type="Pfam" id="PF01466">
    <property type="entry name" value="Skp1"/>
    <property type="match status" value="1"/>
</dbReference>
<keyword evidence="8" id="KW-1185">Reference proteome</keyword>
<comment type="caution">
    <text evidence="7">The sequence shown here is derived from an EMBL/GenBank/DDBJ whole genome shotgun (WGS) entry which is preliminary data.</text>
</comment>
<evidence type="ECO:0000256" key="3">
    <source>
        <dbReference type="ARBA" id="ARBA00022786"/>
    </source>
</evidence>
<gene>
    <name evidence="7" type="ORF">POM88_045096</name>
</gene>
<dbReference type="InterPro" id="IPR016072">
    <property type="entry name" value="Skp1_comp_dimer"/>
</dbReference>
<keyword evidence="3 4" id="KW-0833">Ubl conjugation pathway</keyword>
<dbReference type="AlphaFoldDB" id="A0AAD8H3Y5"/>
<comment type="function">
    <text evidence="4">Involved in ubiquitination and subsequent proteasomal degradation of target proteins. Together with CUL1, RBX1 and a F-box protein, it forms a SCF E3 ubiquitin ligase complex. The functional specificity of this complex depends on the type of F-box protein. In the SCF complex, it serves as an adapter that links the F-box protein to CUL1.</text>
</comment>
<reference evidence="7" key="2">
    <citation type="submission" date="2023-05" db="EMBL/GenBank/DDBJ databases">
        <authorList>
            <person name="Schelkunov M.I."/>
        </authorList>
    </citation>
    <scope>NUCLEOTIDE SEQUENCE</scope>
    <source>
        <strain evidence="7">Hsosn_3</strain>
        <tissue evidence="7">Leaf</tissue>
    </source>
</reference>
<dbReference type="InterPro" id="IPR016073">
    <property type="entry name" value="Skp1_comp_POZ"/>
</dbReference>
<evidence type="ECO:0000313" key="7">
    <source>
        <dbReference type="EMBL" id="KAK1360622.1"/>
    </source>
</evidence>
<accession>A0AAD8H3Y5</accession>
<proteinExistence type="inferred from homology"/>
<evidence type="ECO:0000259" key="6">
    <source>
        <dbReference type="Pfam" id="PF03931"/>
    </source>
</evidence>
<evidence type="ECO:0000259" key="5">
    <source>
        <dbReference type="Pfam" id="PF01466"/>
    </source>
</evidence>
<dbReference type="InterPro" id="IPR036296">
    <property type="entry name" value="SKP1-like_dim_sf"/>
</dbReference>
<dbReference type="PANTHER" id="PTHR11165">
    <property type="entry name" value="SKP1"/>
    <property type="match status" value="1"/>
</dbReference>
<dbReference type="InterPro" id="IPR016897">
    <property type="entry name" value="SKP1"/>
</dbReference>
<evidence type="ECO:0000256" key="4">
    <source>
        <dbReference type="PIRNR" id="PIRNR028729"/>
    </source>
</evidence>
<evidence type="ECO:0000256" key="1">
    <source>
        <dbReference type="ARBA" id="ARBA00004906"/>
    </source>
</evidence>
<evidence type="ECO:0000256" key="2">
    <source>
        <dbReference type="ARBA" id="ARBA00009993"/>
    </source>
</evidence>
<dbReference type="Pfam" id="PF03931">
    <property type="entry name" value="Skp1_POZ"/>
    <property type="match status" value="1"/>
</dbReference>
<sequence>MSWSKKYLTLGTQDKVEIVVEESTAILSKTIRNLVEDNCASNVIPVQVDSITMSKVIEYCSKHVGEEAANEHKKNELLEFDADFAKELDTDMLYHLFLASNYLHIAGLLDLIAQQVVDRIKGKKPHEIREMLNIKNDFTPEEEEKIHKDYAWALD</sequence>